<evidence type="ECO:0000313" key="3">
    <source>
        <dbReference type="EMBL" id="RWQ96147.1"/>
    </source>
</evidence>
<gene>
    <name evidence="3" type="ORF">C8Q69DRAFT_506350</name>
</gene>
<proteinExistence type="predicted"/>
<dbReference type="EMBL" id="RCNU01000004">
    <property type="protein sequence ID" value="RWQ96147.1"/>
    <property type="molecule type" value="Genomic_DNA"/>
</dbReference>
<evidence type="ECO:0000259" key="2">
    <source>
        <dbReference type="Pfam" id="PF11001"/>
    </source>
</evidence>
<feature type="region of interest" description="Disordered" evidence="1">
    <location>
        <begin position="222"/>
        <end position="257"/>
    </location>
</feature>
<dbReference type="RefSeq" id="XP_028485792.1">
    <property type="nucleotide sequence ID" value="XM_028632795.1"/>
</dbReference>
<protein>
    <recommendedName>
        <fullName evidence="2">Subtelomeric hrmA-associated cluster protein AFUB-079030/YDR124W-like helical bundle domain-containing protein</fullName>
    </recommendedName>
</protein>
<evidence type="ECO:0000313" key="4">
    <source>
        <dbReference type="Proteomes" id="UP000283841"/>
    </source>
</evidence>
<dbReference type="VEuPathDB" id="FungiDB:C8Q69DRAFT_506350"/>
<feature type="compositionally biased region" description="Low complexity" evidence="1">
    <location>
        <begin position="445"/>
        <end position="460"/>
    </location>
</feature>
<organism evidence="3 4">
    <name type="scientific">Byssochlamys spectabilis</name>
    <name type="common">Paecilomyces variotii</name>
    <dbReference type="NCBI Taxonomy" id="264951"/>
    <lineage>
        <taxon>Eukaryota</taxon>
        <taxon>Fungi</taxon>
        <taxon>Dikarya</taxon>
        <taxon>Ascomycota</taxon>
        <taxon>Pezizomycotina</taxon>
        <taxon>Eurotiomycetes</taxon>
        <taxon>Eurotiomycetidae</taxon>
        <taxon>Eurotiales</taxon>
        <taxon>Thermoascaceae</taxon>
        <taxon>Paecilomyces</taxon>
    </lineage>
</organism>
<feature type="compositionally biased region" description="Polar residues" evidence="1">
    <location>
        <begin position="589"/>
        <end position="599"/>
    </location>
</feature>
<reference evidence="3 4" key="1">
    <citation type="journal article" date="2018" name="Front. Microbiol.">
        <title>Genomic and genetic insights into a cosmopolitan fungus, Paecilomyces variotii (Eurotiales).</title>
        <authorList>
            <person name="Urquhart A.S."/>
            <person name="Mondo S.J."/>
            <person name="Makela M.R."/>
            <person name="Hane J.K."/>
            <person name="Wiebenga A."/>
            <person name="He G."/>
            <person name="Mihaltcheva S."/>
            <person name="Pangilinan J."/>
            <person name="Lipzen A."/>
            <person name="Barry K."/>
            <person name="de Vries R.P."/>
            <person name="Grigoriev I.V."/>
            <person name="Idnurm A."/>
        </authorList>
    </citation>
    <scope>NUCLEOTIDE SEQUENCE [LARGE SCALE GENOMIC DNA]</scope>
    <source>
        <strain evidence="3 4">CBS 101075</strain>
    </source>
</reference>
<dbReference type="GeneID" id="39602072"/>
<sequence length="599" mass="67421">MGPTKRPSPSMAGSDYPGWGAPPAMAMSHQGHVQIPYAHYAMIFIDEMGRLRVDESPSIKAKTRTFFTPEDRERFMELVGTKVRANYQRLMLGRQMSSGRRASIKQDDIALDGSFAFDYSPKLSQEEETDMHNISWEAVHQAKRRRGSTLGSTLEERYVDTVPDCPVEEAPAYPTMDRMALEIGDTEKVAAYYEMALKHFQQLNCRQMAKAFIKFIEPRKQVKHPYNGGRPPPGAQPGEKGDPEKTKPEWWPSGVVHKEPDHLKKDQRLRLLIHILRKLGKYGITSDKLKEVAHDAKRQIKPPERMEILDEIFRVRKLEERFERGEVDANAVVYVINRDSNTKLDRDSDTVSEPDQQIDNGDGEDIEGGLLTPMSSAEQARGPLTSPVDQITVAPHSQPVHVSDERGRLFQMPAAPLQFDEQSRHPPTFPSPTTRIKSGYADEFSQTVSRTSASSTVVSPSDQTGFEYLAQTSFNSTTSEEQMRQHNSSLPPQQPPTHFDAWSPNFQQNMFNPVNYNATTNQALQQHSMQYPLAMLPTSHPHEVSPHLSHIGHSLPDLHGARARAQFETMSLNPPAFRTGSLSHPHVVQTPNGDQSHLG</sequence>
<dbReference type="Pfam" id="PF11001">
    <property type="entry name" value="AFUB_07903_YDR124W_hel"/>
    <property type="match status" value="1"/>
</dbReference>
<keyword evidence="4" id="KW-1185">Reference proteome</keyword>
<feature type="compositionally biased region" description="Basic and acidic residues" evidence="1">
    <location>
        <begin position="239"/>
        <end position="248"/>
    </location>
</feature>
<evidence type="ECO:0000256" key="1">
    <source>
        <dbReference type="SAM" id="MobiDB-lite"/>
    </source>
</evidence>
<dbReference type="Proteomes" id="UP000283841">
    <property type="component" value="Unassembled WGS sequence"/>
</dbReference>
<dbReference type="InterPro" id="IPR021264">
    <property type="entry name" value="AFUB_079030/YDR124W-like"/>
</dbReference>
<feature type="compositionally biased region" description="Polar residues" evidence="1">
    <location>
        <begin position="476"/>
        <end position="491"/>
    </location>
</feature>
<feature type="region of interest" description="Disordered" evidence="1">
    <location>
        <begin position="573"/>
        <end position="599"/>
    </location>
</feature>
<dbReference type="STRING" id="264951.A0A443HWD5"/>
<accession>A0A443HWD5</accession>
<comment type="caution">
    <text evidence="3">The sequence shown here is derived from an EMBL/GenBank/DDBJ whole genome shotgun (WGS) entry which is preliminary data.</text>
</comment>
<dbReference type="PANTHER" id="PTHR36102">
    <property type="entry name" value="CHROMOSOME 10, WHOLE GENOME SHOTGUN SEQUENCE"/>
    <property type="match status" value="1"/>
</dbReference>
<feature type="domain" description="Subtelomeric hrmA-associated cluster protein AFUB-079030/YDR124W-like helical bundle" evidence="2">
    <location>
        <begin position="182"/>
        <end position="317"/>
    </location>
</feature>
<feature type="region of interest" description="Disordered" evidence="1">
    <location>
        <begin position="343"/>
        <end position="370"/>
    </location>
</feature>
<dbReference type="AlphaFoldDB" id="A0A443HWD5"/>
<dbReference type="PANTHER" id="PTHR36102:SF5">
    <property type="entry name" value="YDR124W-LIKE HELICAL BUNDLE DOMAIN-CONTAINING PROTEIN"/>
    <property type="match status" value="1"/>
</dbReference>
<feature type="region of interest" description="Disordered" evidence="1">
    <location>
        <begin position="476"/>
        <end position="495"/>
    </location>
</feature>
<dbReference type="InterPro" id="IPR047092">
    <property type="entry name" value="AFUB_07903/YDR124W-like_hel"/>
</dbReference>
<name>A0A443HWD5_BYSSP</name>
<feature type="region of interest" description="Disordered" evidence="1">
    <location>
        <begin position="419"/>
        <end position="460"/>
    </location>
</feature>